<sequence>MASSYNDEFGSNNNLRISLLKKQEMEVTEILDRIIKLSDSLLVQIFSVLLTRGIHNLYSLKEVALCLTLY</sequence>
<dbReference type="Proteomes" id="UP001371456">
    <property type="component" value="Unassembled WGS sequence"/>
</dbReference>
<reference evidence="1 2" key="1">
    <citation type="submission" date="2024-02" db="EMBL/GenBank/DDBJ databases">
        <title>de novo genome assembly of Solanum bulbocastanum strain 11H21.</title>
        <authorList>
            <person name="Hosaka A.J."/>
        </authorList>
    </citation>
    <scope>NUCLEOTIDE SEQUENCE [LARGE SCALE GENOMIC DNA]</scope>
    <source>
        <tissue evidence="1">Young leaves</tissue>
    </source>
</reference>
<dbReference type="EMBL" id="JBANQN010000011">
    <property type="protein sequence ID" value="KAK6775785.1"/>
    <property type="molecule type" value="Genomic_DNA"/>
</dbReference>
<organism evidence="1 2">
    <name type="scientific">Solanum bulbocastanum</name>
    <name type="common">Wild potato</name>
    <dbReference type="NCBI Taxonomy" id="147425"/>
    <lineage>
        <taxon>Eukaryota</taxon>
        <taxon>Viridiplantae</taxon>
        <taxon>Streptophyta</taxon>
        <taxon>Embryophyta</taxon>
        <taxon>Tracheophyta</taxon>
        <taxon>Spermatophyta</taxon>
        <taxon>Magnoliopsida</taxon>
        <taxon>eudicotyledons</taxon>
        <taxon>Gunneridae</taxon>
        <taxon>Pentapetalae</taxon>
        <taxon>asterids</taxon>
        <taxon>lamiids</taxon>
        <taxon>Solanales</taxon>
        <taxon>Solanaceae</taxon>
        <taxon>Solanoideae</taxon>
        <taxon>Solaneae</taxon>
        <taxon>Solanum</taxon>
    </lineage>
</organism>
<evidence type="ECO:0000313" key="2">
    <source>
        <dbReference type="Proteomes" id="UP001371456"/>
    </source>
</evidence>
<keyword evidence="2" id="KW-1185">Reference proteome</keyword>
<comment type="caution">
    <text evidence="1">The sequence shown here is derived from an EMBL/GenBank/DDBJ whole genome shotgun (WGS) entry which is preliminary data.</text>
</comment>
<dbReference type="AlphaFoldDB" id="A0AAN8SWF8"/>
<name>A0AAN8SWF8_SOLBU</name>
<gene>
    <name evidence="1" type="ORF">RDI58_026786</name>
</gene>
<evidence type="ECO:0000313" key="1">
    <source>
        <dbReference type="EMBL" id="KAK6775785.1"/>
    </source>
</evidence>
<accession>A0AAN8SWF8</accession>
<proteinExistence type="predicted"/>
<protein>
    <submittedName>
        <fullName evidence="1">Uncharacterized protein</fullName>
    </submittedName>
</protein>